<dbReference type="PANTHER" id="PTHR46806">
    <property type="entry name" value="F5/8 TYPE C DOMAIN-CONTAINING PROTEIN"/>
    <property type="match status" value="1"/>
</dbReference>
<dbReference type="GO" id="GO:0051491">
    <property type="term" value="P:positive regulation of filopodium assembly"/>
    <property type="evidence" value="ECO:0007669"/>
    <property type="project" value="TreeGrafter"/>
</dbReference>
<dbReference type="FunFam" id="2.60.120.260:FF:000002">
    <property type="entry name" value="Coagulation factor VIII"/>
    <property type="match status" value="1"/>
</dbReference>
<keyword evidence="4" id="KW-0325">Glycoprotein</keyword>
<feature type="domain" description="F5/8 type C" evidence="12">
    <location>
        <begin position="421"/>
        <end position="522"/>
    </location>
</feature>
<dbReference type="Gene3D" id="2.60.120.290">
    <property type="entry name" value="Spermadhesin, CUB domain"/>
    <property type="match status" value="1"/>
</dbReference>
<evidence type="ECO:0000259" key="11">
    <source>
        <dbReference type="PROSITE" id="PS01180"/>
    </source>
</evidence>
<dbReference type="GO" id="GO:0048010">
    <property type="term" value="P:vascular endothelial growth factor receptor signaling pathway"/>
    <property type="evidence" value="ECO:0007669"/>
    <property type="project" value="TreeGrafter"/>
</dbReference>
<evidence type="ECO:0000256" key="3">
    <source>
        <dbReference type="ARBA" id="ARBA00022692"/>
    </source>
</evidence>
<feature type="signal peptide" evidence="10">
    <location>
        <begin position="1"/>
        <end position="18"/>
    </location>
</feature>
<evidence type="ECO:0000256" key="1">
    <source>
        <dbReference type="ARBA" id="ARBA00004479"/>
    </source>
</evidence>
<dbReference type="GO" id="GO:0010595">
    <property type="term" value="P:positive regulation of endothelial cell migration"/>
    <property type="evidence" value="ECO:0007669"/>
    <property type="project" value="TreeGrafter"/>
</dbReference>
<dbReference type="GO" id="GO:0017154">
    <property type="term" value="F:semaphorin receptor activity"/>
    <property type="evidence" value="ECO:0007669"/>
    <property type="project" value="TreeGrafter"/>
</dbReference>
<evidence type="ECO:0000256" key="7">
    <source>
        <dbReference type="ARBA" id="ARBA00023157"/>
    </source>
</evidence>
<name>A0A2U9BHZ1_SCOMX</name>
<dbReference type="Pfam" id="PF00431">
    <property type="entry name" value="CUB"/>
    <property type="match status" value="1"/>
</dbReference>
<evidence type="ECO:0000256" key="2">
    <source>
        <dbReference type="ARBA" id="ARBA00022657"/>
    </source>
</evidence>
<dbReference type="PROSITE" id="PS01285">
    <property type="entry name" value="FA58C_1"/>
    <property type="match status" value="2"/>
</dbReference>
<feature type="non-terminal residue" evidence="13">
    <location>
        <position position="632"/>
    </location>
</feature>
<comment type="subcellular location">
    <subcellularLocation>
        <location evidence="1">Membrane</location>
        <topology evidence="1">Single-pass type I membrane protein</topology>
    </subcellularLocation>
</comment>
<dbReference type="FunFam" id="2.60.120.290:FF:000010">
    <property type="entry name" value="Neuropilin"/>
    <property type="match status" value="1"/>
</dbReference>
<dbReference type="GO" id="GO:0009611">
    <property type="term" value="P:response to wounding"/>
    <property type="evidence" value="ECO:0007669"/>
    <property type="project" value="TreeGrafter"/>
</dbReference>
<accession>A0A2U9BHZ1</accession>
<dbReference type="GO" id="GO:0030947">
    <property type="term" value="P:regulation of vascular endothelial growth factor receptor signaling pathway"/>
    <property type="evidence" value="ECO:0007669"/>
    <property type="project" value="TreeGrafter"/>
</dbReference>
<dbReference type="GO" id="GO:0001755">
    <property type="term" value="P:neural crest cell migration"/>
    <property type="evidence" value="ECO:0007669"/>
    <property type="project" value="TreeGrafter"/>
</dbReference>
<dbReference type="SMART" id="SM00042">
    <property type="entry name" value="CUB"/>
    <property type="match status" value="1"/>
</dbReference>
<feature type="chain" id="PRO_5016106925" evidence="10">
    <location>
        <begin position="19"/>
        <end position="632"/>
    </location>
</feature>
<protein>
    <submittedName>
        <fullName evidence="13">Putative neuropilin-1a-like</fullName>
    </submittedName>
</protein>
<feature type="domain" description="F5/8 type C" evidence="12">
    <location>
        <begin position="265"/>
        <end position="414"/>
    </location>
</feature>
<dbReference type="InterPro" id="IPR035914">
    <property type="entry name" value="Sperma_CUB_dom_sf"/>
</dbReference>
<organism evidence="13 14">
    <name type="scientific">Scophthalmus maximus</name>
    <name type="common">Turbot</name>
    <name type="synonym">Psetta maxima</name>
    <dbReference type="NCBI Taxonomy" id="52904"/>
    <lineage>
        <taxon>Eukaryota</taxon>
        <taxon>Metazoa</taxon>
        <taxon>Chordata</taxon>
        <taxon>Craniata</taxon>
        <taxon>Vertebrata</taxon>
        <taxon>Euteleostomi</taxon>
        <taxon>Actinopterygii</taxon>
        <taxon>Neopterygii</taxon>
        <taxon>Teleostei</taxon>
        <taxon>Neoteleostei</taxon>
        <taxon>Acanthomorphata</taxon>
        <taxon>Carangaria</taxon>
        <taxon>Pleuronectiformes</taxon>
        <taxon>Pleuronectoidei</taxon>
        <taxon>Scophthalmidae</taxon>
        <taxon>Scophthalmus</taxon>
    </lineage>
</organism>
<dbReference type="Proteomes" id="UP000246464">
    <property type="component" value="Chromosome 7"/>
</dbReference>
<comment type="caution">
    <text evidence="9">Lacks conserved residue(s) required for the propagation of feature annotation.</text>
</comment>
<proteinExistence type="predicted"/>
<feature type="disulfide bond" evidence="9">
    <location>
        <begin position="25"/>
        <end position="52"/>
    </location>
</feature>
<dbReference type="Pfam" id="PF00754">
    <property type="entry name" value="F5_F8_type_C"/>
    <property type="match status" value="2"/>
</dbReference>
<dbReference type="InterPro" id="IPR000859">
    <property type="entry name" value="CUB_dom"/>
</dbReference>
<dbReference type="Gene3D" id="2.60.120.260">
    <property type="entry name" value="Galactose-binding domain-like"/>
    <property type="match status" value="3"/>
</dbReference>
<evidence type="ECO:0000256" key="5">
    <source>
        <dbReference type="ARBA" id="ARBA00022989"/>
    </source>
</evidence>
<dbReference type="PANTHER" id="PTHR46806:SF4">
    <property type="entry name" value="NEUROPILIN-1"/>
    <property type="match status" value="1"/>
</dbReference>
<dbReference type="EMBL" id="CP026249">
    <property type="protein sequence ID" value="AWP03623.1"/>
    <property type="molecule type" value="Genomic_DNA"/>
</dbReference>
<dbReference type="SUPFAM" id="SSF49854">
    <property type="entry name" value="Spermadhesin, CUB domain"/>
    <property type="match status" value="1"/>
</dbReference>
<dbReference type="AlphaFoldDB" id="A0A2U9BHZ1"/>
<keyword evidence="3" id="KW-0812">Transmembrane</keyword>
<evidence type="ECO:0000256" key="4">
    <source>
        <dbReference type="ARBA" id="ARBA00022974"/>
    </source>
</evidence>
<dbReference type="PROSITE" id="PS50022">
    <property type="entry name" value="FA58C_3"/>
    <property type="match status" value="3"/>
</dbReference>
<keyword evidence="8" id="KW-0357">Heparan sulfate</keyword>
<dbReference type="GO" id="GO:0005925">
    <property type="term" value="C:focal adhesion"/>
    <property type="evidence" value="ECO:0007669"/>
    <property type="project" value="TreeGrafter"/>
</dbReference>
<evidence type="ECO:0000259" key="12">
    <source>
        <dbReference type="PROSITE" id="PS50022"/>
    </source>
</evidence>
<evidence type="ECO:0000256" key="9">
    <source>
        <dbReference type="PROSITE-ProRule" id="PRU00059"/>
    </source>
</evidence>
<gene>
    <name evidence="13" type="ORF">SMAX5B_003356</name>
</gene>
<evidence type="ECO:0000256" key="8">
    <source>
        <dbReference type="ARBA" id="ARBA00023207"/>
    </source>
</evidence>
<evidence type="ECO:0000256" key="6">
    <source>
        <dbReference type="ARBA" id="ARBA00023136"/>
    </source>
</evidence>
<evidence type="ECO:0000313" key="14">
    <source>
        <dbReference type="Proteomes" id="UP000246464"/>
    </source>
</evidence>
<dbReference type="CDD" id="cd00041">
    <property type="entry name" value="CUB"/>
    <property type="match status" value="1"/>
</dbReference>
<dbReference type="PROSITE" id="PS01180">
    <property type="entry name" value="CUB"/>
    <property type="match status" value="1"/>
</dbReference>
<keyword evidence="7 9" id="KW-1015">Disulfide bond</keyword>
<dbReference type="GO" id="GO:0038085">
    <property type="term" value="F:vascular endothelial growth factor binding"/>
    <property type="evidence" value="ECO:0007669"/>
    <property type="project" value="TreeGrafter"/>
</dbReference>
<keyword evidence="10" id="KW-0732">Signal</keyword>
<keyword evidence="5" id="KW-1133">Transmembrane helix</keyword>
<dbReference type="InterPro" id="IPR050633">
    <property type="entry name" value="Neuropilin_MCO_CoagFactor"/>
</dbReference>
<dbReference type="InterPro" id="IPR000421">
    <property type="entry name" value="FA58C"/>
</dbReference>
<dbReference type="SMART" id="SM00231">
    <property type="entry name" value="FA58C"/>
    <property type="match status" value="1"/>
</dbReference>
<reference evidence="13 14" key="1">
    <citation type="submission" date="2017-12" db="EMBL/GenBank/DDBJ databases">
        <title>Integrating genomic resources of turbot (Scophthalmus maximus) in depth evaluation of genetic and physical mapping variation across individuals.</title>
        <authorList>
            <person name="Martinez P."/>
        </authorList>
    </citation>
    <scope>NUCLEOTIDE SEQUENCE [LARGE SCALE GENOMIC DNA]</scope>
</reference>
<dbReference type="InterPro" id="IPR008979">
    <property type="entry name" value="Galactose-bd-like_sf"/>
</dbReference>
<evidence type="ECO:0000256" key="10">
    <source>
        <dbReference type="SAM" id="SignalP"/>
    </source>
</evidence>
<dbReference type="CDD" id="cd00057">
    <property type="entry name" value="FA58C"/>
    <property type="match status" value="1"/>
</dbReference>
<dbReference type="SUPFAM" id="SSF49785">
    <property type="entry name" value="Galactose-binding domain-like"/>
    <property type="match status" value="3"/>
</dbReference>
<feature type="domain" description="F5/8 type C" evidence="12">
    <location>
        <begin position="145"/>
        <end position="198"/>
    </location>
</feature>
<dbReference type="GO" id="GO:0007411">
    <property type="term" value="P:axon guidance"/>
    <property type="evidence" value="ECO:0007669"/>
    <property type="project" value="TreeGrafter"/>
</dbReference>
<keyword evidence="4" id="KW-0654">Proteoglycan</keyword>
<dbReference type="GO" id="GO:0002040">
    <property type="term" value="P:sprouting angiogenesis"/>
    <property type="evidence" value="ECO:0007669"/>
    <property type="project" value="TreeGrafter"/>
</dbReference>
<feature type="domain" description="CUB" evidence="11">
    <location>
        <begin position="25"/>
        <end position="139"/>
    </location>
</feature>
<dbReference type="GO" id="GO:0001570">
    <property type="term" value="P:vasculogenesis"/>
    <property type="evidence" value="ECO:0007669"/>
    <property type="project" value="TreeGrafter"/>
</dbReference>
<dbReference type="GO" id="GO:0005886">
    <property type="term" value="C:plasma membrane"/>
    <property type="evidence" value="ECO:0007669"/>
    <property type="project" value="TreeGrafter"/>
</dbReference>
<keyword evidence="2" id="KW-0037">Angiogenesis</keyword>
<keyword evidence="14" id="KW-1185">Reference proteome</keyword>
<evidence type="ECO:0000313" key="13">
    <source>
        <dbReference type="EMBL" id="AWP03623.1"/>
    </source>
</evidence>
<sequence>MRCGLILFLFSQVLSVAALTQTDICGGNIEIEVADYLTSPGYPGAYPPSQQCVWVITAPEPGQRILINFNPHFDLEDRDCKYDYVEVYNGGDELSPMLGKFCGKIAPSPIISSGSQLLIKFLSDYETHGAGFSVRYEVFKTDFACMEPLGMESGEISSERISASSQYNSNWSPERSRLNYQENGWTPSDDTVREWIQVGDRLLHYEHVTFRRHGETLAVCVIVFTKKKNEIIQNVIQKNNFQPQCRLLIRFFFLLLLLSLSDFACMEPLGMESGEISSERISASSQYNSNWSPERSRLNYQENGWTPSDDTVREWIQVDLGFLRFITAVGTQGAISKETKKHYYVRSYKVDLSSNGEDWVAVKEGSKQKIFQGNHNAVDEVHAVLPKQTLARYVRIRPMSWEQGICMRFEIYGCRTSDYPCSGMLGMVSGQISDAQIAASSYADRGWVAENARLLTGRSGWTGQQTKQPFRNEWLQVDLGQDKMVSGVVIQGGKHRDRNVFMKRFRVGHSLDGEEWTVVKEDNTTRPKVGVALCLLRAPRVPCSGGDLVAKLQTASDRATRQGTLYGGAPPIPFPGFRQRLKMQRDVSSMETHTEVIRHIYEHIVMDNMFNFREQVVFINIARCSFKTEWRA</sequence>
<keyword evidence="6" id="KW-0472">Membrane</keyword>
<dbReference type="GO" id="GO:0030424">
    <property type="term" value="C:axon"/>
    <property type="evidence" value="ECO:0007669"/>
    <property type="project" value="TreeGrafter"/>
</dbReference>
<dbReference type="GO" id="GO:0005021">
    <property type="term" value="F:vascular endothelial growth factor receptor activity"/>
    <property type="evidence" value="ECO:0007669"/>
    <property type="project" value="TreeGrafter"/>
</dbReference>
<dbReference type="PROSITE" id="PS01286">
    <property type="entry name" value="FA58C_2"/>
    <property type="match status" value="1"/>
</dbReference>